<dbReference type="InterPro" id="IPR028081">
    <property type="entry name" value="Leu-bd"/>
</dbReference>
<keyword evidence="5" id="KW-1185">Reference proteome</keyword>
<evidence type="ECO:0000313" key="5">
    <source>
        <dbReference type="Proteomes" id="UP000193427"/>
    </source>
</evidence>
<dbReference type="SUPFAM" id="SSF53822">
    <property type="entry name" value="Periplasmic binding protein-like I"/>
    <property type="match status" value="1"/>
</dbReference>
<dbReference type="Gene3D" id="3.40.50.2300">
    <property type="match status" value="2"/>
</dbReference>
<dbReference type="PANTHER" id="PTHR30483:SF38">
    <property type="entry name" value="BLR7848 PROTEIN"/>
    <property type="match status" value="1"/>
</dbReference>
<protein>
    <submittedName>
        <fullName evidence="4">Branched-chain amino acid ABC transporter substrate-binding protein</fullName>
    </submittedName>
</protein>
<name>A0A1W6L9K7_9BURK</name>
<dbReference type="STRING" id="946333.A4W93_14415"/>
<accession>A0A1W6L9K7</accession>
<feature type="domain" description="Leucine-binding protein" evidence="3">
    <location>
        <begin position="25"/>
        <end position="358"/>
    </location>
</feature>
<dbReference type="KEGG" id="rgu:A4W93_14415"/>
<reference evidence="4 5" key="1">
    <citation type="submission" date="2016-04" db="EMBL/GenBank/DDBJ databases">
        <title>Complete genome sequence of natural rubber-degrading, novel Gram-negative bacterium, Rhizobacter gummiphilus strain NS21.</title>
        <authorList>
            <person name="Tabata M."/>
            <person name="Kasai D."/>
            <person name="Fukuda M."/>
        </authorList>
    </citation>
    <scope>NUCLEOTIDE SEQUENCE [LARGE SCALE GENOMIC DNA]</scope>
    <source>
        <strain evidence="4 5">NS21</strain>
    </source>
</reference>
<dbReference type="EMBL" id="CP015118">
    <property type="protein sequence ID" value="ARN20991.1"/>
    <property type="molecule type" value="Genomic_DNA"/>
</dbReference>
<organism evidence="4 5">
    <name type="scientific">Piscinibacter gummiphilus</name>
    <dbReference type="NCBI Taxonomy" id="946333"/>
    <lineage>
        <taxon>Bacteria</taxon>
        <taxon>Pseudomonadati</taxon>
        <taxon>Pseudomonadota</taxon>
        <taxon>Betaproteobacteria</taxon>
        <taxon>Burkholderiales</taxon>
        <taxon>Sphaerotilaceae</taxon>
        <taxon>Piscinibacter</taxon>
    </lineage>
</organism>
<evidence type="ECO:0000256" key="1">
    <source>
        <dbReference type="ARBA" id="ARBA00010062"/>
    </source>
</evidence>
<dbReference type="Pfam" id="PF13458">
    <property type="entry name" value="Peripla_BP_6"/>
    <property type="match status" value="1"/>
</dbReference>
<dbReference type="PANTHER" id="PTHR30483">
    <property type="entry name" value="LEUCINE-SPECIFIC-BINDING PROTEIN"/>
    <property type="match status" value="1"/>
</dbReference>
<dbReference type="InterPro" id="IPR051010">
    <property type="entry name" value="BCAA_transport"/>
</dbReference>
<dbReference type="InterPro" id="IPR028082">
    <property type="entry name" value="Peripla_BP_I"/>
</dbReference>
<dbReference type="OrthoDB" id="5290698at2"/>
<gene>
    <name evidence="4" type="ORF">A4W93_14415</name>
</gene>
<evidence type="ECO:0000313" key="4">
    <source>
        <dbReference type="EMBL" id="ARN20991.1"/>
    </source>
</evidence>
<dbReference type="CDD" id="cd06333">
    <property type="entry name" value="PBP1_ABC_RPA1789-like"/>
    <property type="match status" value="1"/>
</dbReference>
<keyword evidence="2" id="KW-0732">Signal</keyword>
<evidence type="ECO:0000256" key="2">
    <source>
        <dbReference type="ARBA" id="ARBA00022729"/>
    </source>
</evidence>
<proteinExistence type="inferred from homology"/>
<comment type="similarity">
    <text evidence="1">Belongs to the leucine-binding protein family.</text>
</comment>
<dbReference type="AlphaFoldDB" id="A0A1W6L9K7"/>
<dbReference type="RefSeq" id="WP_085751272.1">
    <property type="nucleotide sequence ID" value="NZ_BSPR01000004.1"/>
</dbReference>
<dbReference type="Proteomes" id="UP000193427">
    <property type="component" value="Chromosome"/>
</dbReference>
<sequence length="379" mass="40505">MKNTTIPRTLAAAFACAAAVAHADVTIGISMSQTGPSASLGIPQKNSLPFWPEKIGNEKLRVVVLDDASDPTTATKNARKFVSEEKVDIILGSSSVAPSIAMSEVAAEGKTVQIAFSPIELPKGKGEWTYRIAQPVGLMATSIVQRMRADKIKTVGFIGFADAYGETWLKEFTLRAESAGIQIVGVERYARADTSVMGQAIKLVAARPQAVFIAGAGTAAALPQTTLRERGFTGPIYQTHGAATKDLIRVGGKAVEGTVLTAGPVLVAEQLEKGNPVKGPATDYVTRYEKQYGPDSRTQFGAHAYDAQLVLQRIVPVALKKAKPGTPEFRQALKDALESERDIVISHGVLNYSATDHYGFDQRGVAVVKVENGKWVLQK</sequence>
<evidence type="ECO:0000259" key="3">
    <source>
        <dbReference type="Pfam" id="PF13458"/>
    </source>
</evidence>